<comment type="caution">
    <text evidence="1">The sequence shown here is derived from an EMBL/GenBank/DDBJ whole genome shotgun (WGS) entry which is preliminary data.</text>
</comment>
<dbReference type="Gene3D" id="3.40.50.300">
    <property type="entry name" value="P-loop containing nucleotide triphosphate hydrolases"/>
    <property type="match status" value="1"/>
</dbReference>
<name>A0A9X4SDA3_9LACT</name>
<dbReference type="AlphaFoldDB" id="A0A9X4SDA3"/>
<keyword evidence="1" id="KW-0418">Kinase</keyword>
<reference evidence="1" key="1">
    <citation type="submission" date="2022-06" db="EMBL/GenBank/DDBJ databases">
        <title>Lactococcus from bovine mastitis in China.</title>
        <authorList>
            <person name="Lin Y."/>
            <person name="Han B."/>
        </authorList>
    </citation>
    <scope>NUCLEOTIDE SEQUENCE</scope>
    <source>
        <strain evidence="1">Ningxia-I-26</strain>
    </source>
</reference>
<dbReference type="InterPro" id="IPR027417">
    <property type="entry name" value="P-loop_NTPase"/>
</dbReference>
<dbReference type="Pfam" id="PF13189">
    <property type="entry name" value="Cytidylate_kin2"/>
    <property type="match status" value="1"/>
</dbReference>
<accession>A0A9X4SDA3</accession>
<evidence type="ECO:0000313" key="1">
    <source>
        <dbReference type="EMBL" id="MDG6146474.1"/>
    </source>
</evidence>
<gene>
    <name evidence="1" type="ORF">NF717_12595</name>
</gene>
<organism evidence="1 2">
    <name type="scientific">Lactococcus formosensis</name>
    <dbReference type="NCBI Taxonomy" id="1281486"/>
    <lineage>
        <taxon>Bacteria</taxon>
        <taxon>Bacillati</taxon>
        <taxon>Bacillota</taxon>
        <taxon>Bacilli</taxon>
        <taxon>Lactobacillales</taxon>
        <taxon>Streptococcaceae</taxon>
        <taxon>Lactococcus</taxon>
    </lineage>
</organism>
<keyword evidence="1" id="KW-0808">Transferase</keyword>
<evidence type="ECO:0000313" key="2">
    <source>
        <dbReference type="Proteomes" id="UP001153199"/>
    </source>
</evidence>
<dbReference type="RefSeq" id="WP_279369254.1">
    <property type="nucleotide sequence ID" value="NZ_JAMWFV010000289.1"/>
</dbReference>
<dbReference type="GO" id="GO:0016301">
    <property type="term" value="F:kinase activity"/>
    <property type="evidence" value="ECO:0007669"/>
    <property type="project" value="UniProtKB-KW"/>
</dbReference>
<dbReference type="Proteomes" id="UP001153199">
    <property type="component" value="Unassembled WGS sequence"/>
</dbReference>
<dbReference type="EMBL" id="JAMWFV010000289">
    <property type="protein sequence ID" value="MDG6146474.1"/>
    <property type="molecule type" value="Genomic_DNA"/>
</dbReference>
<protein>
    <submittedName>
        <fullName evidence="1">Cytidylate kinase-like family protein</fullName>
    </submittedName>
</protein>
<feature type="non-terminal residue" evidence="1">
    <location>
        <position position="62"/>
    </location>
</feature>
<sequence length="62" mass="7252">MSWANSYFIPIYNDIQINDKLFYTQADIIKEVAKEPCIIVGRCADYILRDEENVINVFLHAN</sequence>
<keyword evidence="2" id="KW-1185">Reference proteome</keyword>
<proteinExistence type="predicted"/>